<evidence type="ECO:0000313" key="1">
    <source>
        <dbReference type="EMBL" id="KAJ0021673.1"/>
    </source>
</evidence>
<organism evidence="1 2">
    <name type="scientific">Pistacia integerrima</name>
    <dbReference type="NCBI Taxonomy" id="434235"/>
    <lineage>
        <taxon>Eukaryota</taxon>
        <taxon>Viridiplantae</taxon>
        <taxon>Streptophyta</taxon>
        <taxon>Embryophyta</taxon>
        <taxon>Tracheophyta</taxon>
        <taxon>Spermatophyta</taxon>
        <taxon>Magnoliopsida</taxon>
        <taxon>eudicotyledons</taxon>
        <taxon>Gunneridae</taxon>
        <taxon>Pentapetalae</taxon>
        <taxon>rosids</taxon>
        <taxon>malvids</taxon>
        <taxon>Sapindales</taxon>
        <taxon>Anacardiaceae</taxon>
        <taxon>Pistacia</taxon>
    </lineage>
</organism>
<proteinExistence type="predicted"/>
<gene>
    <name evidence="1" type="ORF">Pint_31900</name>
</gene>
<name>A0ACC0XSL6_9ROSI</name>
<protein>
    <submittedName>
        <fullName evidence="1">Uncharacterized protein</fullName>
    </submittedName>
</protein>
<comment type="caution">
    <text evidence="1">The sequence shown here is derived from an EMBL/GenBank/DDBJ whole genome shotgun (WGS) entry which is preliminary data.</text>
</comment>
<dbReference type="Proteomes" id="UP001163603">
    <property type="component" value="Chromosome 11"/>
</dbReference>
<sequence>MFGVAVVVLGVGVLVYAYQSIKPPPSKICGTPNGPPVKSPRIKLSDGRNLAYRERGVPRENAKYKLILVHGFDSSKDIYLPLSQEVMNELGVCVLTFDRAGYGESDPNPERSVKSEAFDIQELADQLHLGPKLAGVTLVVPVINFWWPSFPSELANKVFKQQLIRDQIKLSIAHHAPSLLYWWLTQKWFPYSSIMERHPILFNKRDVETVKQMSQVPNPDEYKIRQQGIYESLTRDIMVHFGKWDFDPMELQNPFPNNEVSVHLWEGYADKLVPFELQRYVAKKLPWIQYHEVSDGGHLLIHEKVLCEAIFREVLLGEEPSI</sequence>
<evidence type="ECO:0000313" key="2">
    <source>
        <dbReference type="Proteomes" id="UP001163603"/>
    </source>
</evidence>
<dbReference type="EMBL" id="CM047746">
    <property type="protein sequence ID" value="KAJ0021673.1"/>
    <property type="molecule type" value="Genomic_DNA"/>
</dbReference>
<keyword evidence="2" id="KW-1185">Reference proteome</keyword>
<accession>A0ACC0XSL6</accession>
<reference evidence="2" key="1">
    <citation type="journal article" date="2023" name="G3 (Bethesda)">
        <title>Genome assembly and association tests identify interacting loci associated with vigor, precocity, and sex in interspecific pistachio rootstocks.</title>
        <authorList>
            <person name="Palmer W."/>
            <person name="Jacygrad E."/>
            <person name="Sagayaradj S."/>
            <person name="Cavanaugh K."/>
            <person name="Han R."/>
            <person name="Bertier L."/>
            <person name="Beede B."/>
            <person name="Kafkas S."/>
            <person name="Golino D."/>
            <person name="Preece J."/>
            <person name="Michelmore R."/>
        </authorList>
    </citation>
    <scope>NUCLEOTIDE SEQUENCE [LARGE SCALE GENOMIC DNA]</scope>
</reference>